<dbReference type="InterPro" id="IPR025943">
    <property type="entry name" value="Sigma_54_int_dom_ATP-bd_2"/>
</dbReference>
<dbReference type="InterPro" id="IPR013655">
    <property type="entry name" value="PAS_fold_3"/>
</dbReference>
<dbReference type="PANTHER" id="PTHR32071:SF122">
    <property type="entry name" value="SIGMA FACTOR"/>
    <property type="match status" value="1"/>
</dbReference>
<evidence type="ECO:0000259" key="6">
    <source>
        <dbReference type="PROSITE" id="PS50045"/>
    </source>
</evidence>
<evidence type="ECO:0000256" key="1">
    <source>
        <dbReference type="ARBA" id="ARBA00022741"/>
    </source>
</evidence>
<dbReference type="InterPro" id="IPR058031">
    <property type="entry name" value="AAA_lid_NorR"/>
</dbReference>
<dbReference type="GO" id="GO:0043565">
    <property type="term" value="F:sequence-specific DNA binding"/>
    <property type="evidence" value="ECO:0007669"/>
    <property type="project" value="InterPro"/>
</dbReference>
<dbReference type="SMART" id="SM00382">
    <property type="entry name" value="AAA"/>
    <property type="match status" value="1"/>
</dbReference>
<evidence type="ECO:0000256" key="5">
    <source>
        <dbReference type="ARBA" id="ARBA00023163"/>
    </source>
</evidence>
<dbReference type="CDD" id="cd00009">
    <property type="entry name" value="AAA"/>
    <property type="match status" value="1"/>
</dbReference>
<keyword evidence="4" id="KW-0238">DNA-binding</keyword>
<dbReference type="Gene3D" id="3.30.450.20">
    <property type="entry name" value="PAS domain"/>
    <property type="match status" value="2"/>
</dbReference>
<dbReference type="InterPro" id="IPR035965">
    <property type="entry name" value="PAS-like_dom_sf"/>
</dbReference>
<dbReference type="PROSITE" id="PS00676">
    <property type="entry name" value="SIGMA54_INTERACT_2"/>
    <property type="match status" value="1"/>
</dbReference>
<dbReference type="InterPro" id="IPR002078">
    <property type="entry name" value="Sigma_54_int"/>
</dbReference>
<dbReference type="Pfam" id="PF08447">
    <property type="entry name" value="PAS_3"/>
    <property type="match status" value="1"/>
</dbReference>
<dbReference type="Pfam" id="PF00158">
    <property type="entry name" value="Sigma54_activat"/>
    <property type="match status" value="1"/>
</dbReference>
<dbReference type="InterPro" id="IPR000014">
    <property type="entry name" value="PAS"/>
</dbReference>
<comment type="caution">
    <text evidence="8">The sequence shown here is derived from an EMBL/GenBank/DDBJ whole genome shotgun (WGS) entry which is preliminary data.</text>
</comment>
<reference evidence="8 9" key="1">
    <citation type="submission" date="2019-07" db="EMBL/GenBank/DDBJ databases">
        <title>Genome sequencing of 100 strains of the haloalkaliphilic chemolithoautotrophic sulfur-oxidizing bacterium Thioalkalivibrio.</title>
        <authorList>
            <person name="Muyzer G."/>
        </authorList>
    </citation>
    <scope>NUCLEOTIDE SEQUENCE [LARGE SCALE GENOMIC DNA]</scope>
    <source>
        <strain evidence="8 9">ASO4-4</strain>
    </source>
</reference>
<evidence type="ECO:0000256" key="2">
    <source>
        <dbReference type="ARBA" id="ARBA00022840"/>
    </source>
</evidence>
<keyword evidence="3" id="KW-0805">Transcription regulation</keyword>
<dbReference type="NCBIfam" id="TIGR00229">
    <property type="entry name" value="sensory_box"/>
    <property type="match status" value="2"/>
</dbReference>
<accession>A0A562RS20</accession>
<dbReference type="Pfam" id="PF02954">
    <property type="entry name" value="HTH_8"/>
    <property type="match status" value="1"/>
</dbReference>
<evidence type="ECO:0000256" key="4">
    <source>
        <dbReference type="ARBA" id="ARBA00023125"/>
    </source>
</evidence>
<evidence type="ECO:0000256" key="3">
    <source>
        <dbReference type="ARBA" id="ARBA00023015"/>
    </source>
</evidence>
<dbReference type="Gene3D" id="3.40.50.300">
    <property type="entry name" value="P-loop containing nucleotide triphosphate hydrolases"/>
    <property type="match status" value="1"/>
</dbReference>
<organism evidence="8 9">
    <name type="scientific">Desulfobotulus alkaliphilus</name>
    <dbReference type="NCBI Taxonomy" id="622671"/>
    <lineage>
        <taxon>Bacteria</taxon>
        <taxon>Pseudomonadati</taxon>
        <taxon>Thermodesulfobacteriota</taxon>
        <taxon>Desulfobacteria</taxon>
        <taxon>Desulfobacterales</taxon>
        <taxon>Desulfobacteraceae</taxon>
        <taxon>Desulfobotulus</taxon>
    </lineage>
</organism>
<proteinExistence type="predicted"/>
<evidence type="ECO:0000259" key="7">
    <source>
        <dbReference type="PROSITE" id="PS50112"/>
    </source>
</evidence>
<sequence>MMPLCHQLLQLAERARFLDDFLRESEKCIQENFDIACLRFLPNAVKSEGAHFPMAHTEKIPDGPLHMTLTEDHGLSPFLLQQAADMTGRIAKVLHRNLSTHEHMRMYKTVFETTGTGTIIIEEDMTITCANARFQEMTGYSREEIHGRKKWSEFIVPEDRDRMQQYHYGRRQPGNKVPTEYECRITDRHGRIMDIYMKVGVIAGTRRSIASFLDITTRKQAEDALRQRESQLNAILENFEGFIFIYTRDLRIRYMNRLLVERTGMDATGILCEDALPGIASLFTPGIRERVFSGETLRMEVQCTRTLQWFYAVNSPVFDSKGFVDCIQVMLIDITKRKEEETILKEREASLQKENILLRSGLRDRYKFGKIIGKSPKMQDVYDLIMKAAASSANVIILGESGTGKELVAQAIHDLSDRRDKAFVVVNCGAIPENLMESEFFGHVKGAFTGAVSDKKGYMDMADGGTLFLDEIGELPLSLQVKLLRAIEGGGYTPVGASMRKDSNIRILAATNRDLRDHVRKNLMREDFFYRIHIIPILLPPLRKRREDIPLLVDHFVKAFDPSGHIPPIPARIIDVFTSHNWPGNIRELQNTVHRYLTLEQIDLPGSTQPSALSGENSPATGTVPMDLRQAMDNYEREILIRTLKEHQWHKGRAAEALGIHRKTLFTKLRQHGLS</sequence>
<dbReference type="AlphaFoldDB" id="A0A562RS20"/>
<dbReference type="PRINTS" id="PR01590">
    <property type="entry name" value="HTHFIS"/>
</dbReference>
<dbReference type="GO" id="GO:0005524">
    <property type="term" value="F:ATP binding"/>
    <property type="evidence" value="ECO:0007669"/>
    <property type="project" value="UniProtKB-KW"/>
</dbReference>
<dbReference type="PROSITE" id="PS50045">
    <property type="entry name" value="SIGMA54_INTERACT_4"/>
    <property type="match status" value="1"/>
</dbReference>
<dbReference type="InterPro" id="IPR027417">
    <property type="entry name" value="P-loop_NTPase"/>
</dbReference>
<dbReference type="EMBL" id="VLLC01000015">
    <property type="protein sequence ID" value="TWI71110.1"/>
    <property type="molecule type" value="Genomic_DNA"/>
</dbReference>
<keyword evidence="5" id="KW-0804">Transcription</keyword>
<feature type="domain" description="Sigma-54 factor interaction" evidence="6">
    <location>
        <begin position="371"/>
        <end position="598"/>
    </location>
</feature>
<keyword evidence="1" id="KW-0547">Nucleotide-binding</keyword>
<evidence type="ECO:0000313" key="9">
    <source>
        <dbReference type="Proteomes" id="UP000318307"/>
    </source>
</evidence>
<dbReference type="PROSITE" id="PS50112">
    <property type="entry name" value="PAS"/>
    <property type="match status" value="1"/>
</dbReference>
<dbReference type="InterPro" id="IPR025662">
    <property type="entry name" value="Sigma_54_int_dom_ATP-bd_1"/>
</dbReference>
<dbReference type="InterPro" id="IPR025944">
    <property type="entry name" value="Sigma_54_int_dom_CS"/>
</dbReference>
<name>A0A562RS20_9BACT</name>
<dbReference type="GO" id="GO:0006355">
    <property type="term" value="P:regulation of DNA-templated transcription"/>
    <property type="evidence" value="ECO:0007669"/>
    <property type="project" value="InterPro"/>
</dbReference>
<evidence type="ECO:0000313" key="8">
    <source>
        <dbReference type="EMBL" id="TWI71110.1"/>
    </source>
</evidence>
<dbReference type="Gene3D" id="1.10.8.60">
    <property type="match status" value="1"/>
</dbReference>
<dbReference type="InterPro" id="IPR009057">
    <property type="entry name" value="Homeodomain-like_sf"/>
</dbReference>
<keyword evidence="9" id="KW-1185">Reference proteome</keyword>
<gene>
    <name evidence="8" type="ORF">LZ24_02074</name>
</gene>
<dbReference type="SUPFAM" id="SSF55785">
    <property type="entry name" value="PYP-like sensor domain (PAS domain)"/>
    <property type="match status" value="2"/>
</dbReference>
<dbReference type="SUPFAM" id="SSF52540">
    <property type="entry name" value="P-loop containing nucleoside triphosphate hydrolases"/>
    <property type="match status" value="1"/>
</dbReference>
<dbReference type="FunFam" id="3.40.50.300:FF:000006">
    <property type="entry name" value="DNA-binding transcriptional regulator NtrC"/>
    <property type="match status" value="1"/>
</dbReference>
<dbReference type="Pfam" id="PF25601">
    <property type="entry name" value="AAA_lid_14"/>
    <property type="match status" value="1"/>
</dbReference>
<dbReference type="OrthoDB" id="5409901at2"/>
<dbReference type="InterPro" id="IPR002197">
    <property type="entry name" value="HTH_Fis"/>
</dbReference>
<dbReference type="InterPro" id="IPR003593">
    <property type="entry name" value="AAA+_ATPase"/>
</dbReference>
<dbReference type="PANTHER" id="PTHR32071">
    <property type="entry name" value="TRANSCRIPTIONAL REGULATORY PROTEIN"/>
    <property type="match status" value="1"/>
</dbReference>
<protein>
    <submittedName>
        <fullName evidence="8">PAS domain S-box-containing protein</fullName>
    </submittedName>
</protein>
<dbReference type="PROSITE" id="PS00675">
    <property type="entry name" value="SIGMA54_INTERACT_1"/>
    <property type="match status" value="1"/>
</dbReference>
<dbReference type="RefSeq" id="WP_144685155.1">
    <property type="nucleotide sequence ID" value="NZ_VLLC01000015.1"/>
</dbReference>
<dbReference type="SMART" id="SM00091">
    <property type="entry name" value="PAS"/>
    <property type="match status" value="2"/>
</dbReference>
<dbReference type="Proteomes" id="UP000318307">
    <property type="component" value="Unassembled WGS sequence"/>
</dbReference>
<dbReference type="CDD" id="cd00130">
    <property type="entry name" value="PAS"/>
    <property type="match status" value="1"/>
</dbReference>
<dbReference type="Gene3D" id="1.10.10.60">
    <property type="entry name" value="Homeodomain-like"/>
    <property type="match status" value="1"/>
</dbReference>
<keyword evidence="2" id="KW-0067">ATP-binding</keyword>
<feature type="domain" description="PAS" evidence="7">
    <location>
        <begin position="103"/>
        <end position="165"/>
    </location>
</feature>
<dbReference type="SUPFAM" id="SSF46689">
    <property type="entry name" value="Homeodomain-like"/>
    <property type="match status" value="1"/>
</dbReference>
<dbReference type="PROSITE" id="PS00688">
    <property type="entry name" value="SIGMA54_INTERACT_3"/>
    <property type="match status" value="1"/>
</dbReference>